<dbReference type="EMBL" id="UAWG01000025">
    <property type="protein sequence ID" value="SQB61821.1"/>
    <property type="molecule type" value="Genomic_DNA"/>
</dbReference>
<reference evidence="2 4" key="1">
    <citation type="journal article" date="2016" name="PLoS ONE">
        <title>Plasmid Characterization and Chromosome Analysis of Two netF+ Clostridium perfringens Isolates Associated with Foal and Canine Necrotizing Enteritis.</title>
        <authorList>
            <person name="Mehdizadeh Gohari I."/>
            <person name="Kropinski A.M."/>
            <person name="Weese S.J."/>
            <person name="Parreira V.R."/>
            <person name="Whitehead A.E."/>
            <person name="Boerlin P."/>
            <person name="Prescott J.F."/>
        </authorList>
    </citation>
    <scope>NUCLEOTIDE SEQUENCE [LARGE SCALE GENOMIC DNA]</scope>
    <source>
        <strain evidence="2 4">JP838</strain>
    </source>
</reference>
<dbReference type="Gene3D" id="1.10.10.10">
    <property type="entry name" value="Winged helix-like DNA-binding domain superfamily/Winged helix DNA-binding domain"/>
    <property type="match status" value="1"/>
</dbReference>
<organism evidence="2 4">
    <name type="scientific">Clostridium perfringens</name>
    <dbReference type="NCBI Taxonomy" id="1502"/>
    <lineage>
        <taxon>Bacteria</taxon>
        <taxon>Bacillati</taxon>
        <taxon>Bacillota</taxon>
        <taxon>Clostridia</taxon>
        <taxon>Eubacteriales</taxon>
        <taxon>Clostridiaceae</taxon>
        <taxon>Clostridium</taxon>
    </lineage>
</organism>
<reference evidence="3 5" key="2">
    <citation type="submission" date="2018-06" db="EMBL/GenBank/DDBJ databases">
        <authorList>
            <consortium name="Pathogen Informatics"/>
            <person name="Doyle S."/>
        </authorList>
    </citation>
    <scope>NUCLEOTIDE SEQUENCE [LARGE SCALE GENOMIC DNA]</scope>
    <source>
        <strain evidence="3 5">NCTC10719</strain>
    </source>
</reference>
<name>A0A127EEL4_CLOPF</name>
<dbReference type="SMART" id="SM00347">
    <property type="entry name" value="HTH_MARR"/>
    <property type="match status" value="1"/>
</dbReference>
<proteinExistence type="predicted"/>
<dbReference type="PATRIC" id="fig|1502.156.peg.156"/>
<evidence type="ECO:0000313" key="2">
    <source>
        <dbReference type="EMBL" id="AMN34366.1"/>
    </source>
</evidence>
<dbReference type="InterPro" id="IPR036390">
    <property type="entry name" value="WH_DNA-bd_sf"/>
</dbReference>
<sequence>MKRDLNIIDLISEKHIILRRGVEERWAELEEEDISHTEALLLAKINMGKISIAEVARQANISRQAMFKCAKKLEVRGYLKFVVNESNNKYTELTDKGKDYCKKSTELKEQMEREIAEVLGKDKVEALKDLLSRDWSIK</sequence>
<dbReference type="Proteomes" id="UP000249986">
    <property type="component" value="Unassembled WGS sequence"/>
</dbReference>
<gene>
    <name evidence="2" type="ORF">JFP838_00870</name>
    <name evidence="3" type="ORF">NCTC10719_03516</name>
</gene>
<evidence type="ECO:0000313" key="4">
    <source>
        <dbReference type="Proteomes" id="UP000070260"/>
    </source>
</evidence>
<dbReference type="Proteomes" id="UP000070260">
    <property type="component" value="Chromosome"/>
</dbReference>
<accession>A0A127EEL4</accession>
<evidence type="ECO:0000259" key="1">
    <source>
        <dbReference type="PROSITE" id="PS51071"/>
    </source>
</evidence>
<dbReference type="InterPro" id="IPR000835">
    <property type="entry name" value="HTH_MarR-typ"/>
</dbReference>
<dbReference type="SUPFAM" id="SSF46785">
    <property type="entry name" value="Winged helix' DNA-binding domain"/>
    <property type="match status" value="1"/>
</dbReference>
<dbReference type="EMBL" id="CP010994">
    <property type="protein sequence ID" value="AMN34366.1"/>
    <property type="molecule type" value="Genomic_DNA"/>
</dbReference>
<dbReference type="AlphaFoldDB" id="A0A127EEL4"/>
<dbReference type="InterPro" id="IPR000281">
    <property type="entry name" value="HTH_RpiR"/>
</dbReference>
<dbReference type="OrthoDB" id="2404954at2"/>
<evidence type="ECO:0000313" key="3">
    <source>
        <dbReference type="EMBL" id="SQB61821.1"/>
    </source>
</evidence>
<dbReference type="RefSeq" id="WP_060669444.1">
    <property type="nucleotide sequence ID" value="NZ_CABHJA010000010.1"/>
</dbReference>
<dbReference type="InterPro" id="IPR036388">
    <property type="entry name" value="WH-like_DNA-bd_sf"/>
</dbReference>
<protein>
    <submittedName>
        <fullName evidence="2">MarR family transcriptional regulator</fullName>
    </submittedName>
</protein>
<evidence type="ECO:0000313" key="5">
    <source>
        <dbReference type="Proteomes" id="UP000249986"/>
    </source>
</evidence>
<dbReference type="GO" id="GO:0003700">
    <property type="term" value="F:DNA-binding transcription factor activity"/>
    <property type="evidence" value="ECO:0007669"/>
    <property type="project" value="InterPro"/>
</dbReference>
<feature type="domain" description="HTH rpiR-type" evidence="1">
    <location>
        <begin position="16"/>
        <end position="92"/>
    </location>
</feature>
<dbReference type="PROSITE" id="PS51071">
    <property type="entry name" value="HTH_RPIR"/>
    <property type="match status" value="1"/>
</dbReference>